<name>A0AAV0Y1G0_9HEMI</name>
<comment type="caution">
    <text evidence="1">The sequence shown here is derived from an EMBL/GenBank/DDBJ whole genome shotgun (WGS) entry which is preliminary data.</text>
</comment>
<keyword evidence="2" id="KW-1185">Reference proteome</keyword>
<reference evidence="1 2" key="1">
    <citation type="submission" date="2023-01" db="EMBL/GenBank/DDBJ databases">
        <authorList>
            <person name="Whitehead M."/>
        </authorList>
    </citation>
    <scope>NUCLEOTIDE SEQUENCE [LARGE SCALE GENOMIC DNA]</scope>
</reference>
<evidence type="ECO:0000313" key="1">
    <source>
        <dbReference type="EMBL" id="CAI6374206.1"/>
    </source>
</evidence>
<gene>
    <name evidence="1" type="ORF">MEUPH1_LOCUS27849</name>
</gene>
<protein>
    <submittedName>
        <fullName evidence="1">Uncharacterized protein</fullName>
    </submittedName>
</protein>
<dbReference type="AlphaFoldDB" id="A0AAV0Y1G0"/>
<dbReference type="EMBL" id="CARXXK010001174">
    <property type="protein sequence ID" value="CAI6374206.1"/>
    <property type="molecule type" value="Genomic_DNA"/>
</dbReference>
<proteinExistence type="predicted"/>
<accession>A0AAV0Y1G0</accession>
<organism evidence="1 2">
    <name type="scientific">Macrosiphum euphorbiae</name>
    <name type="common">potato aphid</name>
    <dbReference type="NCBI Taxonomy" id="13131"/>
    <lineage>
        <taxon>Eukaryota</taxon>
        <taxon>Metazoa</taxon>
        <taxon>Ecdysozoa</taxon>
        <taxon>Arthropoda</taxon>
        <taxon>Hexapoda</taxon>
        <taxon>Insecta</taxon>
        <taxon>Pterygota</taxon>
        <taxon>Neoptera</taxon>
        <taxon>Paraneoptera</taxon>
        <taxon>Hemiptera</taxon>
        <taxon>Sternorrhyncha</taxon>
        <taxon>Aphidomorpha</taxon>
        <taxon>Aphidoidea</taxon>
        <taxon>Aphididae</taxon>
        <taxon>Macrosiphini</taxon>
        <taxon>Macrosiphum</taxon>
    </lineage>
</organism>
<dbReference type="Proteomes" id="UP001160148">
    <property type="component" value="Unassembled WGS sequence"/>
</dbReference>
<evidence type="ECO:0000313" key="2">
    <source>
        <dbReference type="Proteomes" id="UP001160148"/>
    </source>
</evidence>
<sequence length="72" mass="8013">MRDGSRVAVQQLVPDDVQLPKPTEPCTIFGEFSNYLPYVWVVLLPLSDSLQCDVSVIPLRLDPSTLGDTHTE</sequence>